<dbReference type="InterPro" id="IPR050707">
    <property type="entry name" value="HTH_MetabolicPath_Reg"/>
</dbReference>
<dbReference type="GO" id="GO:0045892">
    <property type="term" value="P:negative regulation of DNA-templated transcription"/>
    <property type="evidence" value="ECO:0007669"/>
    <property type="project" value="TreeGrafter"/>
</dbReference>
<keyword evidence="3" id="KW-0804">Transcription</keyword>
<evidence type="ECO:0000259" key="4">
    <source>
        <dbReference type="PROSITE" id="PS51077"/>
    </source>
</evidence>
<dbReference type="InterPro" id="IPR029016">
    <property type="entry name" value="GAF-like_dom_sf"/>
</dbReference>
<dbReference type="SUPFAM" id="SSF55781">
    <property type="entry name" value="GAF domain-like"/>
    <property type="match status" value="1"/>
</dbReference>
<reference evidence="6 7" key="1">
    <citation type="submission" date="2020-07" db="EMBL/GenBank/DDBJ databases">
        <title>Sequencing the genomes of 1000 actinobacteria strains.</title>
        <authorList>
            <person name="Klenk H.-P."/>
        </authorList>
    </citation>
    <scope>NUCLEOTIDE SEQUENCE [LARGE SCALE GENOMIC DNA]</scope>
    <source>
        <strain evidence="6 7">DSM 45927</strain>
    </source>
</reference>
<dbReference type="EMBL" id="JACCFO010000001">
    <property type="protein sequence ID" value="NYI94497.1"/>
    <property type="molecule type" value="Genomic_DNA"/>
</dbReference>
<evidence type="ECO:0000313" key="6">
    <source>
        <dbReference type="EMBL" id="NYI94497.1"/>
    </source>
</evidence>
<dbReference type="InterPro" id="IPR005471">
    <property type="entry name" value="Tscrpt_reg_IclR_N"/>
</dbReference>
<dbReference type="Pfam" id="PF09339">
    <property type="entry name" value="HTH_IclR"/>
    <property type="match status" value="1"/>
</dbReference>
<sequence>MGADTDGGVRSVVRALDLLDLYDERDQRYSTRELVELTGLAKTTVLRLVATLEQRGLLWTGSDGRVGAGPGLLRWARLAHALWQVPEPVRAVMRDLTVQTSETVNLYVRVDAVRVCVAQEEGPLRLRHIVNPGDEMVLWGGAASKVLLQGAPDSVLERVAAASPQGPRHADRLRAEVAQARERGFAVSHGEREHGVSGVAAPVHRPEGGTAPVAALAVGGPTARFTDAAVRGFAAAVVEAARRVTEIGFDPGAPAAAAASRGDR</sequence>
<feature type="domain" description="HTH iclR-type" evidence="4">
    <location>
        <begin position="9"/>
        <end position="70"/>
    </location>
</feature>
<dbReference type="Gene3D" id="1.10.10.10">
    <property type="entry name" value="Winged helix-like DNA-binding domain superfamily/Winged helix DNA-binding domain"/>
    <property type="match status" value="1"/>
</dbReference>
<dbReference type="GO" id="GO:0003677">
    <property type="term" value="F:DNA binding"/>
    <property type="evidence" value="ECO:0007669"/>
    <property type="project" value="UniProtKB-KW"/>
</dbReference>
<keyword evidence="7" id="KW-1185">Reference proteome</keyword>
<keyword evidence="1" id="KW-0805">Transcription regulation</keyword>
<dbReference type="Gene3D" id="3.30.450.40">
    <property type="match status" value="1"/>
</dbReference>
<dbReference type="RefSeq" id="WP_218901850.1">
    <property type="nucleotide sequence ID" value="NZ_JACCFO010000001.1"/>
</dbReference>
<dbReference type="InterPro" id="IPR036388">
    <property type="entry name" value="WH-like_DNA-bd_sf"/>
</dbReference>
<dbReference type="SMART" id="SM00346">
    <property type="entry name" value="HTH_ICLR"/>
    <property type="match status" value="1"/>
</dbReference>
<dbReference type="PANTHER" id="PTHR30136:SF39">
    <property type="entry name" value="TRANSCRIPTIONAL REGULATORY PROTEIN"/>
    <property type="match status" value="1"/>
</dbReference>
<evidence type="ECO:0000256" key="1">
    <source>
        <dbReference type="ARBA" id="ARBA00023015"/>
    </source>
</evidence>
<dbReference type="AlphaFoldDB" id="A0A853BIS7"/>
<evidence type="ECO:0000259" key="5">
    <source>
        <dbReference type="PROSITE" id="PS51078"/>
    </source>
</evidence>
<comment type="caution">
    <text evidence="6">The sequence shown here is derived from an EMBL/GenBank/DDBJ whole genome shotgun (WGS) entry which is preliminary data.</text>
</comment>
<dbReference type="SUPFAM" id="SSF46785">
    <property type="entry name" value="Winged helix' DNA-binding domain"/>
    <property type="match status" value="1"/>
</dbReference>
<dbReference type="GO" id="GO:0003700">
    <property type="term" value="F:DNA-binding transcription factor activity"/>
    <property type="evidence" value="ECO:0007669"/>
    <property type="project" value="TreeGrafter"/>
</dbReference>
<evidence type="ECO:0000256" key="3">
    <source>
        <dbReference type="ARBA" id="ARBA00023163"/>
    </source>
</evidence>
<accession>A0A853BIS7</accession>
<gene>
    <name evidence="6" type="ORF">HNR12_000774</name>
</gene>
<proteinExistence type="predicted"/>
<dbReference type="PROSITE" id="PS51077">
    <property type="entry name" value="HTH_ICLR"/>
    <property type="match status" value="1"/>
</dbReference>
<evidence type="ECO:0000256" key="2">
    <source>
        <dbReference type="ARBA" id="ARBA00023125"/>
    </source>
</evidence>
<dbReference type="PROSITE" id="PS51078">
    <property type="entry name" value="ICLR_ED"/>
    <property type="match status" value="1"/>
</dbReference>
<name>A0A853BIS7_9ACTN</name>
<keyword evidence="2 6" id="KW-0238">DNA-binding</keyword>
<evidence type="ECO:0000313" key="7">
    <source>
        <dbReference type="Proteomes" id="UP000575985"/>
    </source>
</evidence>
<protein>
    <submittedName>
        <fullName evidence="6">DNA-binding IclR family transcriptional regulator</fullName>
    </submittedName>
</protein>
<organism evidence="6 7">
    <name type="scientific">Streptomonospora nanhaiensis</name>
    <dbReference type="NCBI Taxonomy" id="1323731"/>
    <lineage>
        <taxon>Bacteria</taxon>
        <taxon>Bacillati</taxon>
        <taxon>Actinomycetota</taxon>
        <taxon>Actinomycetes</taxon>
        <taxon>Streptosporangiales</taxon>
        <taxon>Nocardiopsidaceae</taxon>
        <taxon>Streptomonospora</taxon>
    </lineage>
</organism>
<dbReference type="PANTHER" id="PTHR30136">
    <property type="entry name" value="HELIX-TURN-HELIX TRANSCRIPTIONAL REGULATOR, ICLR FAMILY"/>
    <property type="match status" value="1"/>
</dbReference>
<dbReference type="InterPro" id="IPR014757">
    <property type="entry name" value="Tscrpt_reg_IclR_C"/>
</dbReference>
<dbReference type="InterPro" id="IPR036390">
    <property type="entry name" value="WH_DNA-bd_sf"/>
</dbReference>
<dbReference type="Pfam" id="PF01614">
    <property type="entry name" value="IclR_C"/>
    <property type="match status" value="1"/>
</dbReference>
<feature type="domain" description="IclR-ED" evidence="5">
    <location>
        <begin position="71"/>
        <end position="250"/>
    </location>
</feature>
<dbReference type="Proteomes" id="UP000575985">
    <property type="component" value="Unassembled WGS sequence"/>
</dbReference>